<evidence type="ECO:0000313" key="1">
    <source>
        <dbReference type="EMBL" id="DAE17739.1"/>
    </source>
</evidence>
<proteinExistence type="predicted"/>
<name>A0A8S5QFT7_9CAUD</name>
<accession>A0A8S5QFT7</accession>
<dbReference type="CDD" id="cd19958">
    <property type="entry name" value="pyocin_knob"/>
    <property type="match status" value="1"/>
</dbReference>
<reference evidence="1" key="1">
    <citation type="journal article" date="2021" name="Proc. Natl. Acad. Sci. U.S.A.">
        <title>A Catalog of Tens of Thousands of Viruses from Human Metagenomes Reveals Hidden Associations with Chronic Diseases.</title>
        <authorList>
            <person name="Tisza M.J."/>
            <person name="Buck C.B."/>
        </authorList>
    </citation>
    <scope>NUCLEOTIDE SEQUENCE</scope>
    <source>
        <strain evidence="1">Ctn8H20</strain>
    </source>
</reference>
<organism evidence="1">
    <name type="scientific">Myoviridae sp. ctn8H20</name>
    <dbReference type="NCBI Taxonomy" id="2825169"/>
    <lineage>
        <taxon>Viruses</taxon>
        <taxon>Duplodnaviria</taxon>
        <taxon>Heunggongvirae</taxon>
        <taxon>Uroviricota</taxon>
        <taxon>Caudoviricetes</taxon>
    </lineage>
</organism>
<dbReference type="EMBL" id="BK015645">
    <property type="protein sequence ID" value="DAE17739.1"/>
    <property type="molecule type" value="Genomic_DNA"/>
</dbReference>
<sequence length="93" mass="11100">MAKKLINKEEAFIFKTNEGDTMDLNDFKESGFYHSIVNAKNAPENSTPSMFFVYSDKDKNMIIQFFISYFYETKLKLYTRFYTLSTWSNWITI</sequence>
<protein>
    <submittedName>
        <fullName evidence="1">Putative tail fiber protein</fullName>
    </submittedName>
</protein>